<keyword evidence="4" id="KW-1185">Reference proteome</keyword>
<dbReference type="InterPro" id="IPR014729">
    <property type="entry name" value="Rossmann-like_a/b/a_fold"/>
</dbReference>
<evidence type="ECO:0000313" key="3">
    <source>
        <dbReference type="EMBL" id="PIN23128.1"/>
    </source>
</evidence>
<comment type="caution">
    <text evidence="3">The sequence shown here is derived from an EMBL/GenBank/DDBJ whole genome shotgun (WGS) entry which is preliminary data.</text>
</comment>
<keyword evidence="2" id="KW-0472">Membrane</keyword>
<keyword evidence="2" id="KW-0812">Transmembrane</keyword>
<feature type="transmembrane region" description="Helical" evidence="2">
    <location>
        <begin position="12"/>
        <end position="32"/>
    </location>
</feature>
<proteinExistence type="predicted"/>
<evidence type="ECO:0000256" key="1">
    <source>
        <dbReference type="ARBA" id="ARBA00030268"/>
    </source>
</evidence>
<keyword evidence="3" id="KW-0436">Ligase</keyword>
<sequence>MLVLDDKLIDSLLEFECLICTVFIPFLLIIILNNCETSFVFRYLKDAFQMPLLIQLTDDEKCMWENLTVKEILSNKTRSRSQSVLLTAAPSFPSSFPHLFSSKDNPCCLIPCSIDQYFQDPYFRMTRDGAPLESSFFPALQVSFVFSYGH</sequence>
<dbReference type="GO" id="GO:0004830">
    <property type="term" value="F:tryptophan-tRNA ligase activity"/>
    <property type="evidence" value="ECO:0007669"/>
    <property type="project" value="TreeGrafter"/>
</dbReference>
<protein>
    <recommendedName>
        <fullName evidence="1">Tryptophanyl-tRNA synthetase</fullName>
    </recommendedName>
</protein>
<dbReference type="Gene3D" id="3.40.50.620">
    <property type="entry name" value="HUPs"/>
    <property type="match status" value="1"/>
</dbReference>
<evidence type="ECO:0000256" key="2">
    <source>
        <dbReference type="SAM" id="Phobius"/>
    </source>
</evidence>
<dbReference type="PANTHER" id="PTHR10055:SF1">
    <property type="entry name" value="TRYPTOPHAN--TRNA LIGASE, CYTOPLASMIC"/>
    <property type="match status" value="1"/>
</dbReference>
<accession>A0A2G9I043</accession>
<keyword evidence="2" id="KW-1133">Transmembrane helix</keyword>
<dbReference type="PANTHER" id="PTHR10055">
    <property type="entry name" value="TRYPTOPHANYL-TRNA SYNTHETASE"/>
    <property type="match status" value="1"/>
</dbReference>
<organism evidence="3 4">
    <name type="scientific">Handroanthus impetiginosus</name>
    <dbReference type="NCBI Taxonomy" id="429701"/>
    <lineage>
        <taxon>Eukaryota</taxon>
        <taxon>Viridiplantae</taxon>
        <taxon>Streptophyta</taxon>
        <taxon>Embryophyta</taxon>
        <taxon>Tracheophyta</taxon>
        <taxon>Spermatophyta</taxon>
        <taxon>Magnoliopsida</taxon>
        <taxon>eudicotyledons</taxon>
        <taxon>Gunneridae</taxon>
        <taxon>Pentapetalae</taxon>
        <taxon>asterids</taxon>
        <taxon>lamiids</taxon>
        <taxon>Lamiales</taxon>
        <taxon>Bignoniaceae</taxon>
        <taxon>Crescentiina</taxon>
        <taxon>Tabebuia alliance</taxon>
        <taxon>Handroanthus</taxon>
    </lineage>
</organism>
<evidence type="ECO:0000313" key="4">
    <source>
        <dbReference type="Proteomes" id="UP000231279"/>
    </source>
</evidence>
<dbReference type="GO" id="GO:0005737">
    <property type="term" value="C:cytoplasm"/>
    <property type="evidence" value="ECO:0007669"/>
    <property type="project" value="TreeGrafter"/>
</dbReference>
<reference evidence="4" key="1">
    <citation type="journal article" date="2018" name="Gigascience">
        <title>Genome assembly of the Pink Ipe (Handroanthus impetiginosus, Bignoniaceae), a highly valued, ecologically keystone Neotropical timber forest tree.</title>
        <authorList>
            <person name="Silva-Junior O.B."/>
            <person name="Grattapaglia D."/>
            <person name="Novaes E."/>
            <person name="Collevatti R.G."/>
        </authorList>
    </citation>
    <scope>NUCLEOTIDE SEQUENCE [LARGE SCALE GENOMIC DNA]</scope>
    <source>
        <strain evidence="4">cv. UFG-1</strain>
    </source>
</reference>
<gene>
    <name evidence="3" type="ORF">CDL12_04152</name>
</gene>
<dbReference type="AlphaFoldDB" id="A0A2G9I043"/>
<name>A0A2G9I043_9LAMI</name>
<dbReference type="EMBL" id="NKXS01000621">
    <property type="protein sequence ID" value="PIN23128.1"/>
    <property type="molecule type" value="Genomic_DNA"/>
</dbReference>
<dbReference type="OrthoDB" id="10261385at2759"/>
<dbReference type="STRING" id="429701.A0A2G9I043"/>
<dbReference type="Proteomes" id="UP000231279">
    <property type="component" value="Unassembled WGS sequence"/>
</dbReference>
<dbReference type="GO" id="GO:0006436">
    <property type="term" value="P:tryptophanyl-tRNA aminoacylation"/>
    <property type="evidence" value="ECO:0007669"/>
    <property type="project" value="TreeGrafter"/>
</dbReference>